<evidence type="ECO:0008006" key="3">
    <source>
        <dbReference type="Google" id="ProtNLM"/>
    </source>
</evidence>
<dbReference type="RefSeq" id="WP_160316155.1">
    <property type="nucleotide sequence ID" value="NZ_LGYO01000012.1"/>
</dbReference>
<sequence length="68" mass="7264">MAFQRADGKNSTITVADAKESLTAVELNTAMDTILAKNVFAPEASELKAKVSGKLISTTTQDFIMTEV</sequence>
<proteinExistence type="predicted"/>
<protein>
    <recommendedName>
        <fullName evidence="3">DUF2922 domain-containing protein</fullName>
    </recommendedName>
</protein>
<evidence type="ECO:0000313" key="2">
    <source>
        <dbReference type="Proteomes" id="UP000036873"/>
    </source>
</evidence>
<accession>A0A0L6U424</accession>
<dbReference type="Proteomes" id="UP000036873">
    <property type="component" value="Unassembled WGS sequence"/>
</dbReference>
<dbReference type="AlphaFoldDB" id="A0A0L6U424"/>
<dbReference type="InterPro" id="IPR021321">
    <property type="entry name" value="DUF2922"/>
</dbReference>
<dbReference type="EMBL" id="LGYO01000012">
    <property type="protein sequence ID" value="KNZ42540.1"/>
    <property type="molecule type" value="Genomic_DNA"/>
</dbReference>
<comment type="caution">
    <text evidence="1">The sequence shown here is derived from an EMBL/GenBank/DDBJ whole genome shotgun (WGS) entry which is preliminary data.</text>
</comment>
<evidence type="ECO:0000313" key="1">
    <source>
        <dbReference type="EMBL" id="KNZ42540.1"/>
    </source>
</evidence>
<organism evidence="1 2">
    <name type="scientific">Acetobacterium bakii</name>
    <dbReference type="NCBI Taxonomy" id="52689"/>
    <lineage>
        <taxon>Bacteria</taxon>
        <taxon>Bacillati</taxon>
        <taxon>Bacillota</taxon>
        <taxon>Clostridia</taxon>
        <taxon>Eubacteriales</taxon>
        <taxon>Eubacteriaceae</taxon>
        <taxon>Acetobacterium</taxon>
    </lineage>
</organism>
<gene>
    <name evidence="1" type="ORF">AKG39_06250</name>
</gene>
<name>A0A0L6U424_9FIRM</name>
<dbReference type="STRING" id="52689.AKG39_06250"/>
<keyword evidence="2" id="KW-1185">Reference proteome</keyword>
<reference evidence="2" key="1">
    <citation type="submission" date="2015-07" db="EMBL/GenBank/DDBJ databases">
        <title>Draft genome sequence of Acetobacterium bakii DSM 8293, a potential psychrophilic chemical producer through syngas fermentation.</title>
        <authorList>
            <person name="Song Y."/>
            <person name="Hwang S."/>
            <person name="Cho B.-K."/>
        </authorList>
    </citation>
    <scope>NUCLEOTIDE SEQUENCE [LARGE SCALE GENOMIC DNA]</scope>
    <source>
        <strain evidence="2">DSM 8239</strain>
    </source>
</reference>
<dbReference type="Pfam" id="PF11148">
    <property type="entry name" value="DUF2922"/>
    <property type="match status" value="1"/>
</dbReference>